<evidence type="ECO:0000313" key="3">
    <source>
        <dbReference type="Proteomes" id="UP000019184"/>
    </source>
</evidence>
<comment type="caution">
    <text evidence="2">The sequence shown here is derived from an EMBL/GenBank/DDBJ whole genome shotgun (WGS) entry which is preliminary data.</text>
</comment>
<dbReference type="RefSeq" id="WP_034430791.1">
    <property type="nucleotide sequence ID" value="NZ_CBTK010000035.1"/>
</dbReference>
<dbReference type="Proteomes" id="UP000019184">
    <property type="component" value="Unassembled WGS sequence"/>
</dbReference>
<dbReference type="EMBL" id="CBTK010000035">
    <property type="protein sequence ID" value="CDH43728.1"/>
    <property type="molecule type" value="Genomic_DNA"/>
</dbReference>
<keyword evidence="1" id="KW-0732">Signal</keyword>
<feature type="chain" id="PRO_5031479083" evidence="1">
    <location>
        <begin position="26"/>
        <end position="215"/>
    </location>
</feature>
<evidence type="ECO:0000313" key="2">
    <source>
        <dbReference type="EMBL" id="CDH43728.1"/>
    </source>
</evidence>
<name>A0A7U7J2W1_9GAMM</name>
<dbReference type="OrthoDB" id="5768110at2"/>
<reference evidence="2 3" key="1">
    <citation type="journal article" date="2014" name="ISME J.">
        <title>Candidatus Competibacter-lineage genomes retrieved from metagenomes reveal functional metabolic diversity.</title>
        <authorList>
            <person name="McIlroy S.J."/>
            <person name="Albertsen M."/>
            <person name="Andresen E.K."/>
            <person name="Saunders A.M."/>
            <person name="Kristiansen R."/>
            <person name="Stokholm-Bjerregaard M."/>
            <person name="Nielsen K.L."/>
            <person name="Nielsen P.H."/>
        </authorList>
    </citation>
    <scope>NUCLEOTIDE SEQUENCE [LARGE SCALE GENOMIC DNA]</scope>
    <source>
        <strain evidence="2 3">Run_B_J11</strain>
    </source>
</reference>
<sequence>MKHRLIGYSAGILAALLVSTPAAYAQDPAPGLQDLVGARGSSGEEMLKQRGYTYVKGEKSGGGSYTYWRKGRNGQCIVVHTAEGRYQSIVTAMDLSCQGSASDGVPAPGFDEHGSRFDTVCGVTVGSKTYRYKCLVEGAAPGGPGKTVVHYPDQKITLQWQSAKRGKVIFEGMKPQPMTFNTSEGSTQFIYEGKPYFYVSDPGAAEWEIKHFKGQ</sequence>
<keyword evidence="3" id="KW-1185">Reference proteome</keyword>
<feature type="signal peptide" evidence="1">
    <location>
        <begin position="1"/>
        <end position="25"/>
    </location>
</feature>
<evidence type="ECO:0000256" key="1">
    <source>
        <dbReference type="SAM" id="SignalP"/>
    </source>
</evidence>
<dbReference type="AlphaFoldDB" id="A0A7U7J2W1"/>
<accession>A0A7U7J2W1</accession>
<organism evidence="2 3">
    <name type="scientific">Candidatus Contendobacter odensis Run_B_J11</name>
    <dbReference type="NCBI Taxonomy" id="1400861"/>
    <lineage>
        <taxon>Bacteria</taxon>
        <taxon>Pseudomonadati</taxon>
        <taxon>Pseudomonadota</taxon>
        <taxon>Gammaproteobacteria</taxon>
        <taxon>Candidatus Competibacteraceae</taxon>
        <taxon>Candidatus Contendibacter</taxon>
    </lineage>
</organism>
<protein>
    <submittedName>
        <fullName evidence="2">Uncharacterized protein</fullName>
    </submittedName>
</protein>
<proteinExistence type="predicted"/>
<gene>
    <name evidence="2" type="ORF">BN874_130053</name>
</gene>